<dbReference type="GO" id="GO:0005524">
    <property type="term" value="F:ATP binding"/>
    <property type="evidence" value="ECO:0007669"/>
    <property type="project" value="UniProtKB-KW"/>
</dbReference>
<gene>
    <name evidence="5" type="ORF">COU35_05275</name>
</gene>
<protein>
    <submittedName>
        <fullName evidence="5">EF-P lysine aminoacylase GenX</fullName>
    </submittedName>
</protein>
<sequence>MSPIHHIAKNKALLDLRWQILRSIRVFFWEQGFQEVETPMLTKLPGQEPNISPMGVTIHNEKGTKYSAFLHTSPEYSLKKMLAAGYDKIFSLSKVFRDGESFGGHHNPEFTMIEWYRAGTDMFALMDDVEDLLVSLRSNPMFDGNCHFNALGSTSGNDEVKRIHMRELWQQTLGINLDDYLTDNAMRELCIRMGYAPAENEPYEALFYRIFLNHIEPLLQKMGTVIVHHYPSHMAALSKISSSEPGYAERFELYIHGIEIANAFSELTDADEQLTRLVHEQKERAAVGLPVYDIDREFIEAVGHMPQAAGIALGVDRLIMALLDIQNINDILPFSASILWPSVGGQGDEPLV</sequence>
<proteinExistence type="predicted"/>
<reference evidence="6" key="1">
    <citation type="submission" date="2017-09" db="EMBL/GenBank/DDBJ databases">
        <title>Depth-based differentiation of microbial function through sediment-hosted aquifers and enrichment of novel symbionts in the deep terrestrial subsurface.</title>
        <authorList>
            <person name="Probst A.J."/>
            <person name="Ladd B."/>
            <person name="Jarett J.K."/>
            <person name="Geller-Mcgrath D.E."/>
            <person name="Sieber C.M.K."/>
            <person name="Emerson J.B."/>
            <person name="Anantharaman K."/>
            <person name="Thomas B.C."/>
            <person name="Malmstrom R."/>
            <person name="Stieglmeier M."/>
            <person name="Klingl A."/>
            <person name="Woyke T."/>
            <person name="Ryan C.M."/>
            <person name="Banfield J.F."/>
        </authorList>
    </citation>
    <scope>NUCLEOTIDE SEQUENCE [LARGE SCALE GENOMIC DNA]</scope>
</reference>
<dbReference type="GO" id="GO:0006430">
    <property type="term" value="P:lysyl-tRNA aminoacylation"/>
    <property type="evidence" value="ECO:0007669"/>
    <property type="project" value="InterPro"/>
</dbReference>
<evidence type="ECO:0000313" key="6">
    <source>
        <dbReference type="Proteomes" id="UP000230154"/>
    </source>
</evidence>
<dbReference type="EMBL" id="PFCB01000036">
    <property type="protein sequence ID" value="PIR73914.1"/>
    <property type="molecule type" value="Genomic_DNA"/>
</dbReference>
<dbReference type="AlphaFoldDB" id="A0A2H0TP45"/>
<dbReference type="Gene3D" id="3.30.930.10">
    <property type="entry name" value="Bira Bifunctional Protein, Domain 2"/>
    <property type="match status" value="1"/>
</dbReference>
<dbReference type="InterPro" id="IPR045864">
    <property type="entry name" value="aa-tRNA-synth_II/BPL/LPL"/>
</dbReference>
<accession>A0A2H0TP45</accession>
<comment type="caution">
    <text evidence="5">The sequence shown here is derived from an EMBL/GenBank/DDBJ whole genome shotgun (WGS) entry which is preliminary data.</text>
</comment>
<evidence type="ECO:0000259" key="4">
    <source>
        <dbReference type="PROSITE" id="PS50862"/>
    </source>
</evidence>
<feature type="domain" description="Aminoacyl-transfer RNA synthetases class-II family profile" evidence="4">
    <location>
        <begin position="20"/>
        <end position="333"/>
    </location>
</feature>
<dbReference type="GO" id="GO:0000049">
    <property type="term" value="F:tRNA binding"/>
    <property type="evidence" value="ECO:0007669"/>
    <property type="project" value="TreeGrafter"/>
</dbReference>
<dbReference type="PROSITE" id="PS50862">
    <property type="entry name" value="AA_TRNA_LIGASE_II"/>
    <property type="match status" value="1"/>
</dbReference>
<name>A0A2H0TP45_9BACT</name>
<evidence type="ECO:0000313" key="5">
    <source>
        <dbReference type="EMBL" id="PIR73914.1"/>
    </source>
</evidence>
<keyword evidence="3" id="KW-0067">ATP-binding</keyword>
<dbReference type="NCBIfam" id="TIGR00462">
    <property type="entry name" value="genX"/>
    <property type="match status" value="1"/>
</dbReference>
<dbReference type="PRINTS" id="PR00982">
    <property type="entry name" value="TRNASYNTHLYS"/>
</dbReference>
<evidence type="ECO:0000256" key="3">
    <source>
        <dbReference type="ARBA" id="ARBA00022840"/>
    </source>
</evidence>
<keyword evidence="2" id="KW-0547">Nucleotide-binding</keyword>
<dbReference type="SUPFAM" id="SSF55681">
    <property type="entry name" value="Class II aaRS and biotin synthetases"/>
    <property type="match status" value="1"/>
</dbReference>
<dbReference type="InterPro" id="IPR018149">
    <property type="entry name" value="Lys-tRNA-synth_II_C"/>
</dbReference>
<dbReference type="GO" id="GO:0005829">
    <property type="term" value="C:cytosol"/>
    <property type="evidence" value="ECO:0007669"/>
    <property type="project" value="TreeGrafter"/>
</dbReference>
<dbReference type="InterPro" id="IPR004364">
    <property type="entry name" value="Aa-tRNA-synt_II"/>
</dbReference>
<keyword evidence="1" id="KW-0436">Ligase</keyword>
<organism evidence="5 6">
    <name type="scientific">Candidatus Magasanikbacteria bacterium CG10_big_fil_rev_8_21_14_0_10_47_10</name>
    <dbReference type="NCBI Taxonomy" id="1974652"/>
    <lineage>
        <taxon>Bacteria</taxon>
        <taxon>Candidatus Magasanikiibacteriota</taxon>
    </lineage>
</organism>
<evidence type="ECO:0000256" key="2">
    <source>
        <dbReference type="ARBA" id="ARBA00022741"/>
    </source>
</evidence>
<dbReference type="GO" id="GO:0004824">
    <property type="term" value="F:lysine-tRNA ligase activity"/>
    <property type="evidence" value="ECO:0007669"/>
    <property type="project" value="InterPro"/>
</dbReference>
<dbReference type="PANTHER" id="PTHR42918:SF6">
    <property type="entry name" value="ELONGATION FACTOR P--(R)-BETA-LYSINE LIGASE"/>
    <property type="match status" value="1"/>
</dbReference>
<dbReference type="InterPro" id="IPR006195">
    <property type="entry name" value="aa-tRNA-synth_II"/>
</dbReference>
<dbReference type="InterPro" id="IPR004525">
    <property type="entry name" value="EpmA"/>
</dbReference>
<evidence type="ECO:0000256" key="1">
    <source>
        <dbReference type="ARBA" id="ARBA00022598"/>
    </source>
</evidence>
<dbReference type="Proteomes" id="UP000230154">
    <property type="component" value="Unassembled WGS sequence"/>
</dbReference>
<dbReference type="PANTHER" id="PTHR42918">
    <property type="entry name" value="LYSYL-TRNA SYNTHETASE"/>
    <property type="match status" value="1"/>
</dbReference>
<dbReference type="NCBIfam" id="NF006828">
    <property type="entry name" value="PRK09350.1"/>
    <property type="match status" value="1"/>
</dbReference>
<dbReference type="Pfam" id="PF00152">
    <property type="entry name" value="tRNA-synt_2"/>
    <property type="match status" value="1"/>
</dbReference>